<comment type="subcellular location">
    <subcellularLocation>
        <location evidence="5">Cell membrane</location>
        <topology evidence="5">Multi-pass membrane protein</topology>
    </subcellularLocation>
    <subcellularLocation>
        <location evidence="1">Membrane</location>
        <topology evidence="1">Multi-pass membrane protein</topology>
    </subcellularLocation>
</comment>
<feature type="transmembrane region" description="Helical" evidence="5">
    <location>
        <begin position="64"/>
        <end position="85"/>
    </location>
</feature>
<keyword evidence="5" id="KW-1003">Cell membrane</keyword>
<evidence type="ECO:0000256" key="1">
    <source>
        <dbReference type="ARBA" id="ARBA00004141"/>
    </source>
</evidence>
<evidence type="ECO:0000256" key="3">
    <source>
        <dbReference type="ARBA" id="ARBA00022989"/>
    </source>
</evidence>
<sequence length="118" mass="11914">MLGFITGVASGFFGAGGGFLIVPALVCGAGLEMREAIGTSLSIIFVNGVAGLVSYYAQGRPLDPLVTALFTLGGSIGGVVGSSLATRVPAKTLRAAFSTLLVLVAVYMIATNIHAMLH</sequence>
<dbReference type="PANTHER" id="PTHR43701">
    <property type="entry name" value="MEMBRANE TRANSPORTER PROTEIN MJ0441-RELATED"/>
    <property type="match status" value="1"/>
</dbReference>
<keyword evidence="3 5" id="KW-1133">Transmembrane helix</keyword>
<dbReference type="InterPro" id="IPR051598">
    <property type="entry name" value="TSUP/Inactive_protease-like"/>
</dbReference>
<dbReference type="Pfam" id="PF01925">
    <property type="entry name" value="TauE"/>
    <property type="match status" value="1"/>
</dbReference>
<keyword evidence="4 5" id="KW-0472">Membrane</keyword>
<gene>
    <name evidence="6" type="ORF">PABY_17980</name>
</gene>
<dbReference type="EMBL" id="AP028907">
    <property type="protein sequence ID" value="BES82231.1"/>
    <property type="molecule type" value="Genomic_DNA"/>
</dbReference>
<name>A0ABN6ZPR8_9CREN</name>
<feature type="transmembrane region" description="Helical" evidence="5">
    <location>
        <begin position="38"/>
        <end position="58"/>
    </location>
</feature>
<evidence type="ECO:0000256" key="5">
    <source>
        <dbReference type="RuleBase" id="RU363041"/>
    </source>
</evidence>
<feature type="transmembrane region" description="Helical" evidence="5">
    <location>
        <begin position="97"/>
        <end position="117"/>
    </location>
</feature>
<organism evidence="6 7">
    <name type="scientific">Pyrodictium abyssi</name>
    <dbReference type="NCBI Taxonomy" id="54256"/>
    <lineage>
        <taxon>Archaea</taxon>
        <taxon>Thermoproteota</taxon>
        <taxon>Thermoprotei</taxon>
        <taxon>Desulfurococcales</taxon>
        <taxon>Pyrodictiaceae</taxon>
        <taxon>Pyrodictium</taxon>
    </lineage>
</organism>
<feature type="transmembrane region" description="Helical" evidence="5">
    <location>
        <begin position="12"/>
        <end position="31"/>
    </location>
</feature>
<keyword evidence="2 5" id="KW-0812">Transmembrane</keyword>
<dbReference type="InterPro" id="IPR002781">
    <property type="entry name" value="TM_pro_TauE-like"/>
</dbReference>
<comment type="similarity">
    <text evidence="5">Belongs to the 4-toluene sulfonate uptake permease (TSUP) (TC 2.A.102) family.</text>
</comment>
<evidence type="ECO:0000256" key="2">
    <source>
        <dbReference type="ARBA" id="ARBA00022692"/>
    </source>
</evidence>
<accession>A0ABN6ZPR8</accession>
<proteinExistence type="inferred from homology"/>
<evidence type="ECO:0000313" key="7">
    <source>
        <dbReference type="Proteomes" id="UP001341135"/>
    </source>
</evidence>
<evidence type="ECO:0000313" key="6">
    <source>
        <dbReference type="EMBL" id="BES82231.1"/>
    </source>
</evidence>
<reference evidence="6 7" key="1">
    <citation type="submission" date="2023-09" db="EMBL/GenBank/DDBJ databases">
        <title>Pyrofollis japonicus gen. nov. sp. nov., a novel member of the family Pyrodictiaceae isolated from the Iheya North hydrothermal field.</title>
        <authorList>
            <person name="Miyazaki U."/>
            <person name="Sanari M."/>
            <person name="Tame A."/>
            <person name="Kitajima M."/>
            <person name="Okamoto A."/>
            <person name="Sawayama S."/>
            <person name="Miyazaki J."/>
            <person name="Takai K."/>
            <person name="Nakagawa S."/>
        </authorList>
    </citation>
    <scope>NUCLEOTIDE SEQUENCE [LARGE SCALE GENOMIC DNA]</scope>
    <source>
        <strain evidence="6 7">AV2</strain>
    </source>
</reference>
<dbReference type="GeneID" id="89289807"/>
<keyword evidence="7" id="KW-1185">Reference proteome</keyword>
<dbReference type="Proteomes" id="UP001341135">
    <property type="component" value="Chromosome"/>
</dbReference>
<dbReference type="PANTHER" id="PTHR43701:SF2">
    <property type="entry name" value="MEMBRANE TRANSPORTER PROTEIN YJNA-RELATED"/>
    <property type="match status" value="1"/>
</dbReference>
<dbReference type="RefSeq" id="WP_338249355.1">
    <property type="nucleotide sequence ID" value="NZ_AP028907.1"/>
</dbReference>
<evidence type="ECO:0000256" key="4">
    <source>
        <dbReference type="ARBA" id="ARBA00023136"/>
    </source>
</evidence>
<protein>
    <recommendedName>
        <fullName evidence="5">Probable membrane transporter protein</fullName>
    </recommendedName>
</protein>